<proteinExistence type="predicted"/>
<evidence type="ECO:0000313" key="3">
    <source>
        <dbReference type="EMBL" id="NWJ46999.1"/>
    </source>
</evidence>
<dbReference type="EMBL" id="CP128401">
    <property type="protein sequence ID" value="WJW70006.1"/>
    <property type="molecule type" value="Genomic_DNA"/>
</dbReference>
<evidence type="ECO:0000313" key="6">
    <source>
        <dbReference type="Proteomes" id="UP001431572"/>
    </source>
</evidence>
<dbReference type="Proteomes" id="UP000521676">
    <property type="component" value="Unassembled WGS sequence"/>
</dbReference>
<dbReference type="EMBL" id="JACATZ010000001">
    <property type="protein sequence ID" value="NWJ46999.1"/>
    <property type="molecule type" value="Genomic_DNA"/>
</dbReference>
<keyword evidence="6" id="KW-1185">Reference proteome</keyword>
<name>A0A8T7M4I6_9CHLR</name>
<evidence type="ECO:0000313" key="5">
    <source>
        <dbReference type="Proteomes" id="UP000521676"/>
    </source>
</evidence>
<evidence type="ECO:0000259" key="2">
    <source>
        <dbReference type="Pfam" id="PF11127"/>
    </source>
</evidence>
<reference evidence="4" key="2">
    <citation type="journal article" date="2024" name="Nature">
        <title>Anoxygenic phototroph of the Chloroflexota uses a type I reaction centre.</title>
        <authorList>
            <person name="Tsuji J.M."/>
            <person name="Shaw N.A."/>
            <person name="Nagashima S."/>
            <person name="Venkiteswaran J.J."/>
            <person name="Schiff S.L."/>
            <person name="Watanabe T."/>
            <person name="Fukui M."/>
            <person name="Hanada S."/>
            <person name="Tank M."/>
            <person name="Neufeld J.D."/>
        </authorList>
    </citation>
    <scope>NUCLEOTIDE SEQUENCE</scope>
    <source>
        <strain evidence="4">L227-S17</strain>
        <plasmid evidence="4 6">unnamed1</plasmid>
    </source>
</reference>
<sequence>MAFASFMASTAGRAVRIIAGLALVALGIFLIGSTVGWIIAVVGLLPIAAGVFDFCLFAPLFGAPFMGKQVRSR</sequence>
<dbReference type="InterPro" id="IPR021309">
    <property type="entry name" value="YgaP-like_TM"/>
</dbReference>
<evidence type="ECO:0000313" key="4">
    <source>
        <dbReference type="EMBL" id="WJW70006.1"/>
    </source>
</evidence>
<dbReference type="RefSeq" id="WP_341471891.1">
    <property type="nucleotide sequence ID" value="NZ_CP128401.1"/>
</dbReference>
<protein>
    <submittedName>
        <fullName evidence="3">DUF2892 domain-containing protein</fullName>
    </submittedName>
</protein>
<geneLocation type="plasmid" evidence="4 6">
    <name>unnamed1</name>
</geneLocation>
<feature type="domain" description="Inner membrane protein YgaP-like transmembrane" evidence="2">
    <location>
        <begin position="9"/>
        <end position="62"/>
    </location>
</feature>
<accession>A0A8T7M4I6</accession>
<dbReference type="Pfam" id="PF11127">
    <property type="entry name" value="YgaP-like_TM"/>
    <property type="match status" value="1"/>
</dbReference>
<keyword evidence="4" id="KW-0614">Plasmid</keyword>
<keyword evidence="1" id="KW-1133">Transmembrane helix</keyword>
<reference evidence="3 5" key="1">
    <citation type="submission" date="2020-06" db="EMBL/GenBank/DDBJ databases">
        <title>Anoxygenic phototrophic Chloroflexota member uses a Type I reaction center.</title>
        <authorList>
            <person name="Tsuji J.M."/>
            <person name="Shaw N.A."/>
            <person name="Nagashima S."/>
            <person name="Venkiteswaran J."/>
            <person name="Schiff S.L."/>
            <person name="Hanada S."/>
            <person name="Tank M."/>
            <person name="Neufeld J.D."/>
        </authorList>
    </citation>
    <scope>NUCLEOTIDE SEQUENCE [LARGE SCALE GENOMIC DNA]</scope>
    <source>
        <strain evidence="3">L227-S17</strain>
    </source>
</reference>
<keyword evidence="1" id="KW-0472">Membrane</keyword>
<evidence type="ECO:0000256" key="1">
    <source>
        <dbReference type="SAM" id="Phobius"/>
    </source>
</evidence>
<feature type="transmembrane region" description="Helical" evidence="1">
    <location>
        <begin position="14"/>
        <end position="31"/>
    </location>
</feature>
<organism evidence="3 5">
    <name type="scientific">Candidatus Chlorohelix allophototropha</name>
    <dbReference type="NCBI Taxonomy" id="3003348"/>
    <lineage>
        <taxon>Bacteria</taxon>
        <taxon>Bacillati</taxon>
        <taxon>Chloroflexota</taxon>
        <taxon>Chloroflexia</taxon>
        <taxon>Candidatus Chloroheliales</taxon>
        <taxon>Candidatus Chloroheliaceae</taxon>
        <taxon>Candidatus Chlorohelix</taxon>
    </lineage>
</organism>
<dbReference type="AlphaFoldDB" id="A0A8T7M4I6"/>
<keyword evidence="1" id="KW-0812">Transmembrane</keyword>
<gene>
    <name evidence="3" type="ORF">HXX08_14145</name>
    <name evidence="4" type="ORF">OZ401_004808</name>
</gene>
<feature type="transmembrane region" description="Helical" evidence="1">
    <location>
        <begin position="37"/>
        <end position="63"/>
    </location>
</feature>
<dbReference type="Proteomes" id="UP001431572">
    <property type="component" value="Plasmid unnamed1"/>
</dbReference>